<proteinExistence type="predicted"/>
<dbReference type="CDD" id="cd01392">
    <property type="entry name" value="HTH_LacI"/>
    <property type="match status" value="1"/>
</dbReference>
<dbReference type="PROSITE" id="PS50932">
    <property type="entry name" value="HTH_LACI_2"/>
    <property type="match status" value="1"/>
</dbReference>
<dbReference type="GO" id="GO:0000976">
    <property type="term" value="F:transcription cis-regulatory region binding"/>
    <property type="evidence" value="ECO:0007669"/>
    <property type="project" value="TreeGrafter"/>
</dbReference>
<dbReference type="GO" id="GO:0003700">
    <property type="term" value="F:DNA-binding transcription factor activity"/>
    <property type="evidence" value="ECO:0007669"/>
    <property type="project" value="TreeGrafter"/>
</dbReference>
<evidence type="ECO:0000259" key="4">
    <source>
        <dbReference type="PROSITE" id="PS50932"/>
    </source>
</evidence>
<dbReference type="SUPFAM" id="SSF53822">
    <property type="entry name" value="Periplasmic binding protein-like I"/>
    <property type="match status" value="1"/>
</dbReference>
<organism evidence="5 6">
    <name type="scientific">Edaphobacter dinghuensis</name>
    <dbReference type="NCBI Taxonomy" id="1560005"/>
    <lineage>
        <taxon>Bacteria</taxon>
        <taxon>Pseudomonadati</taxon>
        <taxon>Acidobacteriota</taxon>
        <taxon>Terriglobia</taxon>
        <taxon>Terriglobales</taxon>
        <taxon>Acidobacteriaceae</taxon>
        <taxon>Edaphobacter</taxon>
    </lineage>
</organism>
<dbReference type="InterPro" id="IPR046335">
    <property type="entry name" value="LacI/GalR-like_sensor"/>
</dbReference>
<name>A0A917MAE0_9BACT</name>
<sequence length="328" mass="35488">MEDVARAAGVGPMTVSRTINGHPYVANETAKKVRAAIRQLGYRPNHAARILTGQLSKAIGLIVPDLADTFFSVVSHAVQEAAREAGYLAWLAASNGDPSIEEAQIEQMTHHPVDGILLVPANSQSKYLKTVATGSTPLVTIDRPIEGAVTDSVEVENRAGARIAVEHLISHGCKKITCMVMNSHLQPVRQRIAGYEECLRHANLPRRKVTLSDEATAQKVLSALFDSPDRPDALFTANNACTICVIKTLRTLGIEVPKDVLLVGFDDVDFYTLLNPPVTTIRQPAAELGRTSARLLLQKIRSTSSTSSARTVLPVTLMVRESCGCHRS</sequence>
<dbReference type="SMART" id="SM00354">
    <property type="entry name" value="HTH_LACI"/>
    <property type="match status" value="1"/>
</dbReference>
<dbReference type="Gene3D" id="1.10.260.40">
    <property type="entry name" value="lambda repressor-like DNA-binding domains"/>
    <property type="match status" value="1"/>
</dbReference>
<dbReference type="PANTHER" id="PTHR30146">
    <property type="entry name" value="LACI-RELATED TRANSCRIPTIONAL REPRESSOR"/>
    <property type="match status" value="1"/>
</dbReference>
<dbReference type="Pfam" id="PF00356">
    <property type="entry name" value="LacI"/>
    <property type="match status" value="1"/>
</dbReference>
<dbReference type="PANTHER" id="PTHR30146:SF109">
    <property type="entry name" value="HTH-TYPE TRANSCRIPTIONAL REGULATOR GALS"/>
    <property type="match status" value="1"/>
</dbReference>
<gene>
    <name evidence="5" type="ORF">GCM10011585_34830</name>
</gene>
<dbReference type="AlphaFoldDB" id="A0A917MAE0"/>
<evidence type="ECO:0000313" key="5">
    <source>
        <dbReference type="EMBL" id="GGG87762.1"/>
    </source>
</evidence>
<dbReference type="InterPro" id="IPR010982">
    <property type="entry name" value="Lambda_DNA-bd_dom_sf"/>
</dbReference>
<dbReference type="CDD" id="cd06267">
    <property type="entry name" value="PBP1_LacI_sugar_binding-like"/>
    <property type="match status" value="1"/>
</dbReference>
<dbReference type="InterPro" id="IPR000843">
    <property type="entry name" value="HTH_LacI"/>
</dbReference>
<protein>
    <submittedName>
        <fullName evidence="5">LacI family transcriptional regulator</fullName>
    </submittedName>
</protein>
<keyword evidence="6" id="KW-1185">Reference proteome</keyword>
<dbReference type="Gene3D" id="3.40.50.2300">
    <property type="match status" value="2"/>
</dbReference>
<reference evidence="5" key="2">
    <citation type="submission" date="2020-09" db="EMBL/GenBank/DDBJ databases">
        <authorList>
            <person name="Sun Q."/>
            <person name="Zhou Y."/>
        </authorList>
    </citation>
    <scope>NUCLEOTIDE SEQUENCE</scope>
    <source>
        <strain evidence="5">CGMCC 1.12997</strain>
    </source>
</reference>
<reference evidence="5" key="1">
    <citation type="journal article" date="2014" name="Int. J. Syst. Evol. Microbiol.">
        <title>Complete genome sequence of Corynebacterium casei LMG S-19264T (=DSM 44701T), isolated from a smear-ripened cheese.</title>
        <authorList>
            <consortium name="US DOE Joint Genome Institute (JGI-PGF)"/>
            <person name="Walter F."/>
            <person name="Albersmeier A."/>
            <person name="Kalinowski J."/>
            <person name="Ruckert C."/>
        </authorList>
    </citation>
    <scope>NUCLEOTIDE SEQUENCE</scope>
    <source>
        <strain evidence="5">CGMCC 1.12997</strain>
    </source>
</reference>
<keyword evidence="3" id="KW-0804">Transcription</keyword>
<accession>A0A917MAE0</accession>
<keyword evidence="2" id="KW-0238">DNA-binding</keyword>
<dbReference type="Pfam" id="PF13377">
    <property type="entry name" value="Peripla_BP_3"/>
    <property type="match status" value="1"/>
</dbReference>
<evidence type="ECO:0000256" key="2">
    <source>
        <dbReference type="ARBA" id="ARBA00023125"/>
    </source>
</evidence>
<evidence type="ECO:0000313" key="6">
    <source>
        <dbReference type="Proteomes" id="UP000647241"/>
    </source>
</evidence>
<evidence type="ECO:0000256" key="1">
    <source>
        <dbReference type="ARBA" id="ARBA00023015"/>
    </source>
</evidence>
<dbReference type="EMBL" id="BMGT01000004">
    <property type="protein sequence ID" value="GGG87762.1"/>
    <property type="molecule type" value="Genomic_DNA"/>
</dbReference>
<dbReference type="Proteomes" id="UP000647241">
    <property type="component" value="Unassembled WGS sequence"/>
</dbReference>
<comment type="caution">
    <text evidence="5">The sequence shown here is derived from an EMBL/GenBank/DDBJ whole genome shotgun (WGS) entry which is preliminary data.</text>
</comment>
<evidence type="ECO:0000256" key="3">
    <source>
        <dbReference type="ARBA" id="ARBA00023163"/>
    </source>
</evidence>
<dbReference type="SUPFAM" id="SSF47413">
    <property type="entry name" value="lambda repressor-like DNA-binding domains"/>
    <property type="match status" value="1"/>
</dbReference>
<feature type="domain" description="HTH lacI-type" evidence="4">
    <location>
        <begin position="1"/>
        <end position="53"/>
    </location>
</feature>
<dbReference type="InterPro" id="IPR028082">
    <property type="entry name" value="Peripla_BP_I"/>
</dbReference>
<keyword evidence="1" id="KW-0805">Transcription regulation</keyword>